<reference evidence="1 2" key="1">
    <citation type="journal article" date="2023" name="bioRxiv">
        <title>High-quality genome assemblies of four members of thePodospora anserinaspecies complex.</title>
        <authorList>
            <person name="Ament-Velasquez S.L."/>
            <person name="Vogan A.A."/>
            <person name="Wallerman O."/>
            <person name="Hartmann F."/>
            <person name="Gautier V."/>
            <person name="Silar P."/>
            <person name="Giraud T."/>
            <person name="Johannesson H."/>
        </authorList>
    </citation>
    <scope>NUCLEOTIDE SEQUENCE [LARGE SCALE GENOMIC DNA]</scope>
    <source>
        <strain evidence="1 2">CBS 112042</strain>
    </source>
</reference>
<dbReference type="InterPro" id="IPR045702">
    <property type="entry name" value="DUF6060"/>
</dbReference>
<evidence type="ECO:0000313" key="2">
    <source>
        <dbReference type="Proteomes" id="UP001322138"/>
    </source>
</evidence>
<dbReference type="EMBL" id="JAFFGZ010000008">
    <property type="protein sequence ID" value="KAK4640158.1"/>
    <property type="molecule type" value="Genomic_DNA"/>
</dbReference>
<dbReference type="Pfam" id="PF19535">
    <property type="entry name" value="DUF6060"/>
    <property type="match status" value="1"/>
</dbReference>
<dbReference type="RefSeq" id="XP_062729134.1">
    <property type="nucleotide sequence ID" value="XM_062880902.1"/>
</dbReference>
<organism evidence="1 2">
    <name type="scientific">Podospora bellae-mahoneyi</name>
    <dbReference type="NCBI Taxonomy" id="2093777"/>
    <lineage>
        <taxon>Eukaryota</taxon>
        <taxon>Fungi</taxon>
        <taxon>Dikarya</taxon>
        <taxon>Ascomycota</taxon>
        <taxon>Pezizomycotina</taxon>
        <taxon>Sordariomycetes</taxon>
        <taxon>Sordariomycetidae</taxon>
        <taxon>Sordariales</taxon>
        <taxon>Podosporaceae</taxon>
        <taxon>Podospora</taxon>
    </lineage>
</organism>
<keyword evidence="2" id="KW-1185">Reference proteome</keyword>
<dbReference type="GeneID" id="87900384"/>
<dbReference type="Proteomes" id="UP001322138">
    <property type="component" value="Unassembled WGS sequence"/>
</dbReference>
<protein>
    <submittedName>
        <fullName evidence="1">Uncharacterized protein</fullName>
    </submittedName>
</protein>
<gene>
    <name evidence="1" type="ORF">QC761_604510</name>
</gene>
<accession>A0ABR0F866</accession>
<name>A0ABR0F866_9PEZI</name>
<sequence length="226" mass="24733">MEETFMVQYCCGFDECNPLGIPYDKKRNIMIGGHTRRDSSLPFGISARSSGNGGLYLQFKNGTIIPPKEVGYPPESLAARAKKMNRRCEGYEQDSYTPSGQPYYKTFETELVGSTIAPSNEDRTIEVRHSRSVEVRTTFSVSVGDPLGIVSASVGFEFATTETQEITYPLLVPAGVSGTAGFTPVYICTSGTLRDCDGNTTNEEESCTAWLNDNGDIQGDWQVVES</sequence>
<proteinExistence type="predicted"/>
<comment type="caution">
    <text evidence="1">The sequence shown here is derived from an EMBL/GenBank/DDBJ whole genome shotgun (WGS) entry which is preliminary data.</text>
</comment>
<evidence type="ECO:0000313" key="1">
    <source>
        <dbReference type="EMBL" id="KAK4640158.1"/>
    </source>
</evidence>